<dbReference type="AlphaFoldDB" id="A0A6I2M8I7"/>
<dbReference type="RefSeq" id="WP_070877305.1">
    <property type="nucleotide sequence ID" value="NZ_CAJFZX010000003.1"/>
</dbReference>
<comment type="caution">
    <text evidence="1">The sequence shown here is derived from an EMBL/GenBank/DDBJ whole genome shotgun (WGS) entry which is preliminary data.</text>
</comment>
<dbReference type="Proteomes" id="UP000441585">
    <property type="component" value="Unassembled WGS sequence"/>
</dbReference>
<protein>
    <submittedName>
        <fullName evidence="1">Ribonuclease</fullName>
    </submittedName>
</protein>
<keyword evidence="2" id="KW-1185">Reference proteome</keyword>
<gene>
    <name evidence="1" type="ORF">GJU41_07055</name>
</gene>
<sequence>MILYTSMPEELIFPVQTADFESVSTIEMNGMQMVVRQTEQNQYEIVRLLSTDPQDFLNEQYSPGQKISMTFSFS</sequence>
<evidence type="ECO:0000313" key="2">
    <source>
        <dbReference type="Proteomes" id="UP000441585"/>
    </source>
</evidence>
<dbReference type="Pfam" id="PF14035">
    <property type="entry name" value="YlzJ"/>
    <property type="match status" value="1"/>
</dbReference>
<organism evidence="1 2">
    <name type="scientific">Metabacillus idriensis</name>
    <dbReference type="NCBI Taxonomy" id="324768"/>
    <lineage>
        <taxon>Bacteria</taxon>
        <taxon>Bacillati</taxon>
        <taxon>Bacillota</taxon>
        <taxon>Bacilli</taxon>
        <taxon>Bacillales</taxon>
        <taxon>Bacillaceae</taxon>
        <taxon>Metabacillus</taxon>
    </lineage>
</organism>
<dbReference type="InterPro" id="IPR025619">
    <property type="entry name" value="YlzJ"/>
</dbReference>
<evidence type="ECO:0000313" key="1">
    <source>
        <dbReference type="EMBL" id="MRX53727.1"/>
    </source>
</evidence>
<accession>A0A6I2M8I7</accession>
<proteinExistence type="predicted"/>
<name>A0A6I2M8I7_9BACI</name>
<dbReference type="EMBL" id="WKKF01000001">
    <property type="protein sequence ID" value="MRX53727.1"/>
    <property type="molecule type" value="Genomic_DNA"/>
</dbReference>
<reference evidence="1 2" key="1">
    <citation type="submission" date="2019-11" db="EMBL/GenBank/DDBJ databases">
        <title>Bacillus idriensis genome.</title>
        <authorList>
            <person name="Konopka E.N."/>
            <person name="Newman J.D."/>
        </authorList>
    </citation>
    <scope>NUCLEOTIDE SEQUENCE [LARGE SCALE GENOMIC DNA]</scope>
    <source>
        <strain evidence="1 2">DSM 19097</strain>
    </source>
</reference>